<evidence type="ECO:0000313" key="2">
    <source>
        <dbReference type="Proteomes" id="UP000177169"/>
    </source>
</evidence>
<protein>
    <submittedName>
        <fullName evidence="1">Uncharacterized protein</fullName>
    </submittedName>
</protein>
<sequence>MEIFQDLNITEPFIQKHFIKYPQASISFVFRKLRNRQSLSFFGDYPLISVVVATMREMGIPVKRRMLRKTFNQSKELRGKITLLDQLLSDEIPHKDLAGIPYNTRYSGKTTIASSKGGNAHEI</sequence>
<comment type="caution">
    <text evidence="1">The sequence shown here is derived from an EMBL/GenBank/DDBJ whole genome shotgun (WGS) entry which is preliminary data.</text>
</comment>
<name>A0A1F7Z4B6_9BACT</name>
<dbReference type="Proteomes" id="UP000177169">
    <property type="component" value="Unassembled WGS sequence"/>
</dbReference>
<dbReference type="AlphaFoldDB" id="A0A1F7Z4B6"/>
<organism evidence="1 2">
    <name type="scientific">Candidatus Woesebacteria bacterium RIFCSPHIGHO2_02_FULL_39_13</name>
    <dbReference type="NCBI Taxonomy" id="1802505"/>
    <lineage>
        <taxon>Bacteria</taxon>
        <taxon>Candidatus Woeseibacteriota</taxon>
    </lineage>
</organism>
<dbReference type="STRING" id="1802505.A3D01_03135"/>
<accession>A0A1F7Z4B6</accession>
<proteinExistence type="predicted"/>
<dbReference type="EMBL" id="MGGR01000005">
    <property type="protein sequence ID" value="OGM34513.1"/>
    <property type="molecule type" value="Genomic_DNA"/>
</dbReference>
<reference evidence="1 2" key="1">
    <citation type="journal article" date="2016" name="Nat. Commun.">
        <title>Thousands of microbial genomes shed light on interconnected biogeochemical processes in an aquifer system.</title>
        <authorList>
            <person name="Anantharaman K."/>
            <person name="Brown C.T."/>
            <person name="Hug L.A."/>
            <person name="Sharon I."/>
            <person name="Castelle C.J."/>
            <person name="Probst A.J."/>
            <person name="Thomas B.C."/>
            <person name="Singh A."/>
            <person name="Wilkins M.J."/>
            <person name="Karaoz U."/>
            <person name="Brodie E.L."/>
            <person name="Williams K.H."/>
            <person name="Hubbard S.S."/>
            <person name="Banfield J.F."/>
        </authorList>
    </citation>
    <scope>NUCLEOTIDE SEQUENCE [LARGE SCALE GENOMIC DNA]</scope>
</reference>
<gene>
    <name evidence="1" type="ORF">A3D01_03135</name>
</gene>
<evidence type="ECO:0000313" key="1">
    <source>
        <dbReference type="EMBL" id="OGM34513.1"/>
    </source>
</evidence>